<dbReference type="SMART" id="SM00304">
    <property type="entry name" value="HAMP"/>
    <property type="match status" value="1"/>
</dbReference>
<dbReference type="Gene3D" id="3.30.450.20">
    <property type="entry name" value="PAS domain"/>
    <property type="match status" value="1"/>
</dbReference>
<comment type="similarity">
    <text evidence="1">Belongs to the methyl-accepting chemotaxis (MCP) protein family.</text>
</comment>
<keyword evidence="3" id="KW-0175">Coiled coil</keyword>
<dbReference type="SUPFAM" id="SSF55785">
    <property type="entry name" value="PYP-like sensor domain (PAS domain)"/>
    <property type="match status" value="1"/>
</dbReference>
<dbReference type="InterPro" id="IPR035965">
    <property type="entry name" value="PAS-like_dom_sf"/>
</dbReference>
<feature type="domain" description="Methyl-accepting transducer" evidence="6">
    <location>
        <begin position="273"/>
        <end position="502"/>
    </location>
</feature>
<reference evidence="9 10" key="1">
    <citation type="submission" date="2024-11" db="EMBL/GenBank/DDBJ databases">
        <authorList>
            <person name="Kaparullina E.N."/>
            <person name="Delegan Y.A."/>
            <person name="Doronina N.V."/>
        </authorList>
    </citation>
    <scope>NUCLEOTIDE SEQUENCE [LARGE SCALE GENOMIC DNA]</scope>
    <source>
        <strain evidence="9 10">7sh_L</strain>
    </source>
</reference>
<dbReference type="InterPro" id="IPR000014">
    <property type="entry name" value="PAS"/>
</dbReference>
<evidence type="ECO:0000256" key="3">
    <source>
        <dbReference type="SAM" id="Coils"/>
    </source>
</evidence>
<dbReference type="PROSITE" id="PS50111">
    <property type="entry name" value="CHEMOTAXIS_TRANSDUC_2"/>
    <property type="match status" value="1"/>
</dbReference>
<evidence type="ECO:0000256" key="5">
    <source>
        <dbReference type="SAM" id="Phobius"/>
    </source>
</evidence>
<feature type="domain" description="PAS" evidence="7">
    <location>
        <begin position="25"/>
        <end position="60"/>
    </location>
</feature>
<dbReference type="EMBL" id="JBIWXY010000001">
    <property type="protein sequence ID" value="MFJ5445669.1"/>
    <property type="molecule type" value="Genomic_DNA"/>
</dbReference>
<evidence type="ECO:0000256" key="4">
    <source>
        <dbReference type="SAM" id="MobiDB-lite"/>
    </source>
</evidence>
<gene>
    <name evidence="9" type="ORF">ACIKP9_05460</name>
</gene>
<dbReference type="SMART" id="SM00283">
    <property type="entry name" value="MA"/>
    <property type="match status" value="1"/>
</dbReference>
<keyword evidence="5" id="KW-1133">Transmembrane helix</keyword>
<feature type="domain" description="HAMP" evidence="8">
    <location>
        <begin position="216"/>
        <end position="268"/>
    </location>
</feature>
<keyword evidence="5" id="KW-0472">Membrane</keyword>
<dbReference type="Proteomes" id="UP001617669">
    <property type="component" value="Unassembled WGS sequence"/>
</dbReference>
<dbReference type="CDD" id="cd06225">
    <property type="entry name" value="HAMP"/>
    <property type="match status" value="1"/>
</dbReference>
<keyword evidence="10" id="KW-1185">Reference proteome</keyword>
<dbReference type="SMART" id="SM00086">
    <property type="entry name" value="PAC"/>
    <property type="match status" value="1"/>
</dbReference>
<keyword evidence="2" id="KW-0807">Transducer</keyword>
<evidence type="ECO:0000313" key="10">
    <source>
        <dbReference type="Proteomes" id="UP001617669"/>
    </source>
</evidence>
<dbReference type="InterPro" id="IPR001610">
    <property type="entry name" value="PAC"/>
</dbReference>
<dbReference type="InterPro" id="IPR013655">
    <property type="entry name" value="PAS_fold_3"/>
</dbReference>
<accession>A0ABW8GK51</accession>
<dbReference type="SUPFAM" id="SSF58104">
    <property type="entry name" value="Methyl-accepting chemotaxis protein (MCP) signaling domain"/>
    <property type="match status" value="1"/>
</dbReference>
<dbReference type="PROSITE" id="PS50885">
    <property type="entry name" value="HAMP"/>
    <property type="match status" value="1"/>
</dbReference>
<evidence type="ECO:0000256" key="1">
    <source>
        <dbReference type="ARBA" id="ARBA00029447"/>
    </source>
</evidence>
<feature type="coiled-coil region" evidence="3">
    <location>
        <begin position="473"/>
        <end position="511"/>
    </location>
</feature>
<feature type="region of interest" description="Disordered" evidence="4">
    <location>
        <begin position="559"/>
        <end position="594"/>
    </location>
</feature>
<dbReference type="Pfam" id="PF00015">
    <property type="entry name" value="MCPsignal"/>
    <property type="match status" value="1"/>
</dbReference>
<dbReference type="CDD" id="cd00130">
    <property type="entry name" value="PAS"/>
    <property type="match status" value="1"/>
</dbReference>
<dbReference type="Gene3D" id="1.10.287.950">
    <property type="entry name" value="Methyl-accepting chemotaxis protein"/>
    <property type="match status" value="1"/>
</dbReference>
<dbReference type="Pfam" id="PF08447">
    <property type="entry name" value="PAS_3"/>
    <property type="match status" value="1"/>
</dbReference>
<feature type="region of interest" description="Disordered" evidence="4">
    <location>
        <begin position="288"/>
        <end position="316"/>
    </location>
</feature>
<name>A0ABW8GK51_9PROT</name>
<dbReference type="PANTHER" id="PTHR43531:SF7">
    <property type="entry name" value="AEROTAXIS RECEPTOR"/>
    <property type="match status" value="1"/>
</dbReference>
<feature type="transmembrane region" description="Helical" evidence="5">
    <location>
        <begin position="169"/>
        <end position="189"/>
    </location>
</feature>
<dbReference type="InterPro" id="IPR004089">
    <property type="entry name" value="MCPsignal_dom"/>
</dbReference>
<organism evidence="9 10">
    <name type="scientific">Methylobacillus methanolivorans</name>
    <dbReference type="NCBI Taxonomy" id="1848927"/>
    <lineage>
        <taxon>Bacteria</taxon>
        <taxon>Pseudomonadati</taxon>
        <taxon>Pseudomonadota</taxon>
        <taxon>Betaproteobacteria</taxon>
        <taxon>Nitrosomonadales</taxon>
        <taxon>Methylophilaceae</taxon>
        <taxon>Methylobacillus</taxon>
    </lineage>
</organism>
<feature type="transmembrane region" description="Helical" evidence="5">
    <location>
        <begin position="195"/>
        <end position="214"/>
    </location>
</feature>
<dbReference type="InterPro" id="IPR051310">
    <property type="entry name" value="MCP_chemotaxis"/>
</dbReference>
<protein>
    <submittedName>
        <fullName evidence="9">Methyl-accepting chemotaxis protein</fullName>
    </submittedName>
</protein>
<feature type="compositionally biased region" description="Polar residues" evidence="4">
    <location>
        <begin position="289"/>
        <end position="308"/>
    </location>
</feature>
<dbReference type="CDD" id="cd11386">
    <property type="entry name" value="MCP_signal"/>
    <property type="match status" value="1"/>
</dbReference>
<dbReference type="PROSITE" id="PS50112">
    <property type="entry name" value="PAS"/>
    <property type="match status" value="1"/>
</dbReference>
<dbReference type="Pfam" id="PF00672">
    <property type="entry name" value="HAMP"/>
    <property type="match status" value="1"/>
</dbReference>
<dbReference type="InterPro" id="IPR003660">
    <property type="entry name" value="HAMP_dom"/>
</dbReference>
<evidence type="ECO:0000313" key="9">
    <source>
        <dbReference type="EMBL" id="MFJ5445669.1"/>
    </source>
</evidence>
<dbReference type="NCBIfam" id="TIGR00229">
    <property type="entry name" value="sensory_box"/>
    <property type="match status" value="1"/>
</dbReference>
<sequence length="594" mass="63312">MRTNMPVTTNEYLLQDDESILSTTDLQGRITYINQDFIRASGFTEDELIGSPHNLVRHPDMPPEAFADMWATLKDGLPWTGMVKNRRKNGDFYWVLANATPMRQNGNVVGYMSVRVKPTRQQVDQASKIYARLRESKSHGLKLHRGEVLNTDLISRVRRAMQMTLKTRVTVTTLATVLSMIVVIGAALAGLNVGFVVAGALVAMIAAIGLAVSLTNSVIKPLREATSIANSLASGDLSSKFNTSKTDEAGMLLRALNQMNVNIVAMISDIRTNVRRINTGVSEIAKGNNDLSARTESQASSLEETASSMEELASTVKQNADNARQANQLVMSASSVAARGGEVIGEAKDRMRLISDSANKIADIIGVIDGIAFQTNILALNAAVEAARAGEQGRGFAVVAAEVRNLAHRSAAAAKEIKGLISDSVERVEAGVVFVDQAGTTMADIVSSVRNVTDIMAEISAASTEQSSGIDQVNHAVNEMDEVTQRNAALVEESAAAAEALKGDVSQLERAASVFKLGNGRDVLQETQSIVQAKVTAIPKPKIEAGATVAKPKIAVATKATSKDMGTASTPAAKSVPPKKVIGPDLSSDEWEEF</sequence>
<proteinExistence type="inferred from homology"/>
<dbReference type="RefSeq" id="WP_400880303.1">
    <property type="nucleotide sequence ID" value="NZ_JBIWXY010000001.1"/>
</dbReference>
<evidence type="ECO:0000259" key="7">
    <source>
        <dbReference type="PROSITE" id="PS50112"/>
    </source>
</evidence>
<evidence type="ECO:0000256" key="2">
    <source>
        <dbReference type="PROSITE-ProRule" id="PRU00284"/>
    </source>
</evidence>
<keyword evidence="5" id="KW-0812">Transmembrane</keyword>
<comment type="caution">
    <text evidence="9">The sequence shown here is derived from an EMBL/GenBank/DDBJ whole genome shotgun (WGS) entry which is preliminary data.</text>
</comment>
<evidence type="ECO:0000259" key="8">
    <source>
        <dbReference type="PROSITE" id="PS50885"/>
    </source>
</evidence>
<evidence type="ECO:0000259" key="6">
    <source>
        <dbReference type="PROSITE" id="PS50111"/>
    </source>
</evidence>
<dbReference type="PANTHER" id="PTHR43531">
    <property type="entry name" value="PROTEIN ICFG"/>
    <property type="match status" value="1"/>
</dbReference>